<evidence type="ECO:0000256" key="1">
    <source>
        <dbReference type="SAM" id="Phobius"/>
    </source>
</evidence>
<gene>
    <name evidence="2" type="ORF">MMON_18540</name>
</gene>
<keyword evidence="3" id="KW-1185">Reference proteome</keyword>
<sequence>MMRYLLIALYLGGWLLTTVLLLRRQFGDDERGRRDRLVFNTVSVLCAVALAAVWPLSGWFLPLIRAALGRRDEE</sequence>
<keyword evidence="1" id="KW-0472">Membrane</keyword>
<keyword evidence="1" id="KW-0812">Transmembrane</keyword>
<proteinExistence type="predicted"/>
<evidence type="ECO:0000313" key="3">
    <source>
        <dbReference type="Proteomes" id="UP000466039"/>
    </source>
</evidence>
<reference evidence="2 3" key="1">
    <citation type="journal article" date="2019" name="Emerg. Microbes Infect.">
        <title>Comprehensive subspecies identification of 175 nontuberculous mycobacteria species based on 7547 genomic profiles.</title>
        <authorList>
            <person name="Matsumoto Y."/>
            <person name="Kinjo T."/>
            <person name="Motooka D."/>
            <person name="Nabeya D."/>
            <person name="Jung N."/>
            <person name="Uechi K."/>
            <person name="Horii T."/>
            <person name="Iida T."/>
            <person name="Fujita J."/>
            <person name="Nakamura S."/>
        </authorList>
    </citation>
    <scope>NUCLEOTIDE SEQUENCE [LARGE SCALE GENOMIC DNA]</scope>
    <source>
        <strain evidence="2 3">JCM 15658</strain>
    </source>
</reference>
<name>A0AAD1IUR1_MYCMB</name>
<evidence type="ECO:0000313" key="2">
    <source>
        <dbReference type="EMBL" id="BBZ60553.1"/>
    </source>
</evidence>
<dbReference type="AlphaFoldDB" id="A0AAD1IUR1"/>
<evidence type="ECO:0008006" key="4">
    <source>
        <dbReference type="Google" id="ProtNLM"/>
    </source>
</evidence>
<feature type="transmembrane region" description="Helical" evidence="1">
    <location>
        <begin position="37"/>
        <end position="61"/>
    </location>
</feature>
<accession>A0AAD1IUR1</accession>
<dbReference type="EMBL" id="AP022617">
    <property type="protein sequence ID" value="BBZ60553.1"/>
    <property type="molecule type" value="Genomic_DNA"/>
</dbReference>
<dbReference type="Proteomes" id="UP000466039">
    <property type="component" value="Chromosome"/>
</dbReference>
<keyword evidence="1" id="KW-1133">Transmembrane helix</keyword>
<organism evidence="2 3">
    <name type="scientific">Mycolicibacterium monacense</name>
    <name type="common">Mycobacterium monacense</name>
    <dbReference type="NCBI Taxonomy" id="85693"/>
    <lineage>
        <taxon>Bacteria</taxon>
        <taxon>Bacillati</taxon>
        <taxon>Actinomycetota</taxon>
        <taxon>Actinomycetes</taxon>
        <taxon>Mycobacteriales</taxon>
        <taxon>Mycobacteriaceae</taxon>
        <taxon>Mycolicibacterium</taxon>
    </lineage>
</organism>
<protein>
    <recommendedName>
        <fullName evidence="4">Transmembrane protein</fullName>
    </recommendedName>
</protein>